<name>A0A975AXK6_9THEO</name>
<gene>
    <name evidence="10" type="primary">trpF</name>
    <name evidence="12" type="ORF">ACETAC_05060</name>
</gene>
<evidence type="ECO:0000313" key="13">
    <source>
        <dbReference type="Proteomes" id="UP000671913"/>
    </source>
</evidence>
<comment type="similarity">
    <text evidence="3 10">Belongs to the TrpF family.</text>
</comment>
<evidence type="ECO:0000256" key="4">
    <source>
        <dbReference type="ARBA" id="ARBA00012572"/>
    </source>
</evidence>
<dbReference type="InterPro" id="IPR011060">
    <property type="entry name" value="RibuloseP-bd_barrel"/>
</dbReference>
<proteinExistence type="inferred from homology"/>
<evidence type="ECO:0000313" key="12">
    <source>
        <dbReference type="EMBL" id="QSZ28218.1"/>
    </source>
</evidence>
<feature type="domain" description="N-(5'phosphoribosyl) anthranilate isomerase (PRAI)" evidence="11">
    <location>
        <begin position="4"/>
        <end position="197"/>
    </location>
</feature>
<dbReference type="InterPro" id="IPR001240">
    <property type="entry name" value="PRAI_dom"/>
</dbReference>
<dbReference type="InterPro" id="IPR013785">
    <property type="entry name" value="Aldolase_TIM"/>
</dbReference>
<dbReference type="Proteomes" id="UP000671913">
    <property type="component" value="Chromosome"/>
</dbReference>
<evidence type="ECO:0000256" key="6">
    <source>
        <dbReference type="ARBA" id="ARBA00022605"/>
    </source>
</evidence>
<keyword evidence="9 10" id="KW-0413">Isomerase</keyword>
<dbReference type="HAMAP" id="MF_00135">
    <property type="entry name" value="PRAI"/>
    <property type="match status" value="1"/>
</dbReference>
<reference evidence="12" key="1">
    <citation type="submission" date="2020-08" db="EMBL/GenBank/DDBJ databases">
        <title>Genomic insights into the carbon and energy metabolism of the first obligate autotrophic acetogenic bacterium Aceticella autotrophica gen. nov., sp. nov.</title>
        <authorList>
            <person name="Toshchakov S.V."/>
            <person name="Elcheninov A.G."/>
            <person name="Kublanov I.V."/>
            <person name="Frolov E.N."/>
            <person name="Lebedinsky A.V."/>
        </authorList>
    </citation>
    <scope>NUCLEOTIDE SEQUENCE</scope>
    <source>
        <strain evidence="12">3443-3Ac</strain>
    </source>
</reference>
<dbReference type="KEGG" id="aaut:ACETAC_05060"/>
<dbReference type="FunFam" id="3.20.20.70:FF:000075">
    <property type="entry name" value="Tryptophan biosynthesis protein TRP1"/>
    <property type="match status" value="1"/>
</dbReference>
<keyword evidence="8 10" id="KW-0057">Aromatic amino acid biosynthesis</keyword>
<organism evidence="12 13">
    <name type="scientific">Aceticella autotrophica</name>
    <dbReference type="NCBI Taxonomy" id="2755338"/>
    <lineage>
        <taxon>Bacteria</taxon>
        <taxon>Bacillati</taxon>
        <taxon>Bacillota</taxon>
        <taxon>Clostridia</taxon>
        <taxon>Thermoanaerobacterales</taxon>
        <taxon>Thermoanaerobacteraceae</taxon>
        <taxon>Aceticella</taxon>
    </lineage>
</organism>
<dbReference type="CDD" id="cd00405">
    <property type="entry name" value="PRAI"/>
    <property type="match status" value="1"/>
</dbReference>
<evidence type="ECO:0000259" key="11">
    <source>
        <dbReference type="Pfam" id="PF00697"/>
    </source>
</evidence>
<comment type="pathway">
    <text evidence="2 10">Amino-acid biosynthesis; L-tryptophan biosynthesis; L-tryptophan from chorismate: step 3/5.</text>
</comment>
<dbReference type="SUPFAM" id="SSF51366">
    <property type="entry name" value="Ribulose-phoshate binding barrel"/>
    <property type="match status" value="1"/>
</dbReference>
<dbReference type="RefSeq" id="WP_284680959.1">
    <property type="nucleotide sequence ID" value="NZ_CP060096.1"/>
</dbReference>
<dbReference type="EMBL" id="CP060096">
    <property type="protein sequence ID" value="QSZ28218.1"/>
    <property type="molecule type" value="Genomic_DNA"/>
</dbReference>
<evidence type="ECO:0000256" key="10">
    <source>
        <dbReference type="HAMAP-Rule" id="MF_00135"/>
    </source>
</evidence>
<accession>A0A975AXK6</accession>
<dbReference type="Pfam" id="PF00697">
    <property type="entry name" value="PRAI"/>
    <property type="match status" value="1"/>
</dbReference>
<dbReference type="AlphaFoldDB" id="A0A975AXK6"/>
<dbReference type="InterPro" id="IPR044643">
    <property type="entry name" value="TrpF_fam"/>
</dbReference>
<evidence type="ECO:0000256" key="9">
    <source>
        <dbReference type="ARBA" id="ARBA00023235"/>
    </source>
</evidence>
<protein>
    <recommendedName>
        <fullName evidence="5 10">N-(5'-phosphoribosyl)anthranilate isomerase</fullName>
        <shortName evidence="10">PRAI</shortName>
        <ecNumber evidence="4 10">5.3.1.24</ecNumber>
    </recommendedName>
</protein>
<keyword evidence="7 10" id="KW-0822">Tryptophan biosynthesis</keyword>
<evidence type="ECO:0000256" key="7">
    <source>
        <dbReference type="ARBA" id="ARBA00022822"/>
    </source>
</evidence>
<evidence type="ECO:0000256" key="1">
    <source>
        <dbReference type="ARBA" id="ARBA00001164"/>
    </source>
</evidence>
<dbReference type="GO" id="GO:0000162">
    <property type="term" value="P:L-tryptophan biosynthetic process"/>
    <property type="evidence" value="ECO:0007669"/>
    <property type="project" value="UniProtKB-UniRule"/>
</dbReference>
<evidence type="ECO:0000256" key="3">
    <source>
        <dbReference type="ARBA" id="ARBA00007571"/>
    </source>
</evidence>
<dbReference type="EC" id="5.3.1.24" evidence="4 10"/>
<comment type="catalytic activity">
    <reaction evidence="1 10">
        <text>N-(5-phospho-beta-D-ribosyl)anthranilate = 1-(2-carboxyphenylamino)-1-deoxy-D-ribulose 5-phosphate</text>
        <dbReference type="Rhea" id="RHEA:21540"/>
        <dbReference type="ChEBI" id="CHEBI:18277"/>
        <dbReference type="ChEBI" id="CHEBI:58613"/>
        <dbReference type="EC" id="5.3.1.24"/>
    </reaction>
</comment>
<sequence>MVKIKICGIRRIEDIEYLNILKPDYAGFVFAKSKRQVNIETAKALIEKLDKKIKTVGVFVNEDRNDVLNKANRLNLDVLQFHGDETPEYTDNFKGFIVWKAIRVKDIRDLELIKQYSVDGILLDSKIEGSFGGTGIPFDWNILNNVRMDKQLILAGGLNSDNILKAIEIVKPDIVDISSSVETEGYKDYKKMKEFIEKVREIS</sequence>
<dbReference type="PANTHER" id="PTHR42894">
    <property type="entry name" value="N-(5'-PHOSPHORIBOSYL)ANTHRANILATE ISOMERASE"/>
    <property type="match status" value="1"/>
</dbReference>
<dbReference type="Gene3D" id="3.20.20.70">
    <property type="entry name" value="Aldolase class I"/>
    <property type="match status" value="1"/>
</dbReference>
<keyword evidence="13" id="KW-1185">Reference proteome</keyword>
<dbReference type="GO" id="GO:0004640">
    <property type="term" value="F:phosphoribosylanthranilate isomerase activity"/>
    <property type="evidence" value="ECO:0007669"/>
    <property type="project" value="UniProtKB-UniRule"/>
</dbReference>
<keyword evidence="6 10" id="KW-0028">Amino-acid biosynthesis</keyword>
<evidence type="ECO:0000256" key="5">
    <source>
        <dbReference type="ARBA" id="ARBA00022272"/>
    </source>
</evidence>
<evidence type="ECO:0000256" key="2">
    <source>
        <dbReference type="ARBA" id="ARBA00004664"/>
    </source>
</evidence>
<evidence type="ECO:0000256" key="8">
    <source>
        <dbReference type="ARBA" id="ARBA00023141"/>
    </source>
</evidence>
<dbReference type="PANTHER" id="PTHR42894:SF1">
    <property type="entry name" value="N-(5'-PHOSPHORIBOSYL)ANTHRANILATE ISOMERASE"/>
    <property type="match status" value="1"/>
</dbReference>